<evidence type="ECO:0000313" key="6">
    <source>
        <dbReference type="EMBL" id="KPW52765.1"/>
    </source>
</evidence>
<dbReference type="PROSITE" id="PS50931">
    <property type="entry name" value="HTH_LYSR"/>
    <property type="match status" value="1"/>
</dbReference>
<dbReference type="InterPro" id="IPR000847">
    <property type="entry name" value="LysR_HTH_N"/>
</dbReference>
<dbReference type="FunFam" id="1.10.10.10:FF:000001">
    <property type="entry name" value="LysR family transcriptional regulator"/>
    <property type="match status" value="1"/>
</dbReference>
<dbReference type="EMBL" id="LJPT01000009">
    <property type="protein sequence ID" value="KPW52765.1"/>
    <property type="molecule type" value="Genomic_DNA"/>
</dbReference>
<dbReference type="GO" id="GO:0043565">
    <property type="term" value="F:sequence-specific DNA binding"/>
    <property type="evidence" value="ECO:0007669"/>
    <property type="project" value="TreeGrafter"/>
</dbReference>
<dbReference type="Gene3D" id="1.10.10.10">
    <property type="entry name" value="Winged helix-like DNA-binding domain superfamily/Winged helix DNA-binding domain"/>
    <property type="match status" value="1"/>
</dbReference>
<dbReference type="PANTHER" id="PTHR30537">
    <property type="entry name" value="HTH-TYPE TRANSCRIPTIONAL REGULATOR"/>
    <property type="match status" value="1"/>
</dbReference>
<dbReference type="SUPFAM" id="SSF53850">
    <property type="entry name" value="Periplasmic binding protein-like II"/>
    <property type="match status" value="1"/>
</dbReference>
<organism evidence="6 7">
    <name type="scientific">Pseudomonas syringae pv. antirrhini</name>
    <dbReference type="NCBI Taxonomy" id="251702"/>
    <lineage>
        <taxon>Bacteria</taxon>
        <taxon>Pseudomonadati</taxon>
        <taxon>Pseudomonadota</taxon>
        <taxon>Gammaproteobacteria</taxon>
        <taxon>Pseudomonadales</taxon>
        <taxon>Pseudomonadaceae</taxon>
        <taxon>Pseudomonas</taxon>
    </lineage>
</organism>
<dbReference type="Gene3D" id="3.40.190.290">
    <property type="match status" value="1"/>
</dbReference>
<dbReference type="InterPro" id="IPR036388">
    <property type="entry name" value="WH-like_DNA-bd_sf"/>
</dbReference>
<dbReference type="PATRIC" id="fig|251702.3.peg.61"/>
<dbReference type="InterPro" id="IPR005119">
    <property type="entry name" value="LysR_subst-bd"/>
</dbReference>
<evidence type="ECO:0000313" key="7">
    <source>
        <dbReference type="Proteomes" id="UP000050425"/>
    </source>
</evidence>
<dbReference type="PANTHER" id="PTHR30537:SF1">
    <property type="entry name" value="HTH-TYPE TRANSCRIPTIONAL REGULATOR PGRR"/>
    <property type="match status" value="1"/>
</dbReference>
<evidence type="ECO:0000256" key="4">
    <source>
        <dbReference type="ARBA" id="ARBA00023163"/>
    </source>
</evidence>
<dbReference type="GO" id="GO:0006351">
    <property type="term" value="P:DNA-templated transcription"/>
    <property type="evidence" value="ECO:0007669"/>
    <property type="project" value="TreeGrafter"/>
</dbReference>
<dbReference type="FunFam" id="3.40.190.290:FF:000012">
    <property type="entry name" value="Transcriptional regulator, LysR family"/>
    <property type="match status" value="1"/>
</dbReference>
<feature type="domain" description="HTH lysR-type" evidence="5">
    <location>
        <begin position="38"/>
        <end position="90"/>
    </location>
</feature>
<protein>
    <submittedName>
        <fullName evidence="6">Regulatory protein, LysR family</fullName>
    </submittedName>
</protein>
<keyword evidence="2" id="KW-0805">Transcription regulation</keyword>
<reference evidence="6 7" key="1">
    <citation type="submission" date="2015-09" db="EMBL/GenBank/DDBJ databases">
        <title>Genome announcement of multiple Pseudomonas syringae strains.</title>
        <authorList>
            <person name="Thakur S."/>
            <person name="Wang P.W."/>
            <person name="Gong Y."/>
            <person name="Weir B.S."/>
            <person name="Guttman D.S."/>
        </authorList>
    </citation>
    <scope>NUCLEOTIDE SEQUENCE [LARGE SCALE GENOMIC DNA]</scope>
    <source>
        <strain evidence="6 7">ICMP4303</strain>
    </source>
</reference>
<gene>
    <name evidence="6" type="ORF">ALO88_00030</name>
</gene>
<comment type="similarity">
    <text evidence="1">Belongs to the LysR transcriptional regulatory family.</text>
</comment>
<evidence type="ECO:0000259" key="5">
    <source>
        <dbReference type="PROSITE" id="PS50931"/>
    </source>
</evidence>
<dbReference type="InterPro" id="IPR058163">
    <property type="entry name" value="LysR-type_TF_proteobact-type"/>
</dbReference>
<dbReference type="SUPFAM" id="SSF46785">
    <property type="entry name" value="Winged helix' DNA-binding domain"/>
    <property type="match status" value="1"/>
</dbReference>
<name>A0A0P9KBN2_9PSED</name>
<evidence type="ECO:0000256" key="2">
    <source>
        <dbReference type="ARBA" id="ARBA00023015"/>
    </source>
</evidence>
<dbReference type="AlphaFoldDB" id="A0A0P9KBN2"/>
<dbReference type="Pfam" id="PF03466">
    <property type="entry name" value="LysR_substrate"/>
    <property type="match status" value="1"/>
</dbReference>
<keyword evidence="4" id="KW-0804">Transcription</keyword>
<dbReference type="GO" id="GO:0003700">
    <property type="term" value="F:DNA-binding transcription factor activity"/>
    <property type="evidence" value="ECO:0007669"/>
    <property type="project" value="InterPro"/>
</dbReference>
<evidence type="ECO:0000256" key="3">
    <source>
        <dbReference type="ARBA" id="ARBA00023125"/>
    </source>
</evidence>
<dbReference type="Pfam" id="PF00126">
    <property type="entry name" value="HTH_1"/>
    <property type="match status" value="1"/>
</dbReference>
<proteinExistence type="inferred from homology"/>
<dbReference type="Proteomes" id="UP000050425">
    <property type="component" value="Unassembled WGS sequence"/>
</dbReference>
<sequence length="328" mass="35938">MSALVASLGSGLPHARRRYSKVMMTMKGNMTRDSFGGLVAFMAVAREKNFTRAAAQLGVSQSAVSHAVRGLEKTLGVRLLARNSRSVYPTELGEQLLSVVGPQLGEIDRELDAVSELRDAPSGTIRITASDHPIRTLLAPKLKGFVQKYPDIKVELFADNGLVDIADKQFDAGVRLGEMVAQDMIAVRISPDIRFAVVGTPRYFKSREVPLNPADLMNHNCINLRLATHGGLWAWEFEKEGQQVNVRVDGQLIFNSIYDCLDAAVSGNGLAFVPSDIAAPYLSSKQLVSVMEDWCALWPGHHLYYPSRRQPSGAMSLLIGALRYDPSL</sequence>
<accession>A0A0P9KBN2</accession>
<dbReference type="PRINTS" id="PR00039">
    <property type="entry name" value="HTHLYSR"/>
</dbReference>
<evidence type="ECO:0000256" key="1">
    <source>
        <dbReference type="ARBA" id="ARBA00009437"/>
    </source>
</evidence>
<keyword evidence="3" id="KW-0238">DNA-binding</keyword>
<comment type="caution">
    <text evidence="6">The sequence shown here is derived from an EMBL/GenBank/DDBJ whole genome shotgun (WGS) entry which is preliminary data.</text>
</comment>
<dbReference type="CDD" id="cd08474">
    <property type="entry name" value="PBP2_CrgA_like_5"/>
    <property type="match status" value="1"/>
</dbReference>
<dbReference type="InterPro" id="IPR036390">
    <property type="entry name" value="WH_DNA-bd_sf"/>
</dbReference>